<dbReference type="AlphaFoldDB" id="A0A5Q3QJX5"/>
<dbReference type="PRINTS" id="PR00368">
    <property type="entry name" value="FADPNR"/>
</dbReference>
<dbReference type="InterPro" id="IPR050982">
    <property type="entry name" value="Auxin_biosynth/cation_transpt"/>
</dbReference>
<name>A0A5Q3QJX5_9PSEU</name>
<dbReference type="EMBL" id="CP045929">
    <property type="protein sequence ID" value="QGK71127.1"/>
    <property type="molecule type" value="Genomic_DNA"/>
</dbReference>
<keyword evidence="3" id="KW-1185">Reference proteome</keyword>
<proteinExistence type="predicted"/>
<reference evidence="3" key="1">
    <citation type="submission" date="2019-11" db="EMBL/GenBank/DDBJ databases">
        <title>The complete genome sequence of Saccharopolyspora sp. E2A.</title>
        <authorList>
            <person name="Zhang G."/>
        </authorList>
    </citation>
    <scope>NUCLEOTIDE SEQUENCE [LARGE SCALE GENOMIC DNA]</scope>
    <source>
        <strain evidence="3">E2A</strain>
    </source>
</reference>
<dbReference type="Gene3D" id="3.50.50.60">
    <property type="entry name" value="FAD/NAD(P)-binding domain"/>
    <property type="match status" value="1"/>
</dbReference>
<dbReference type="Pfam" id="PF13738">
    <property type="entry name" value="Pyr_redox_3"/>
    <property type="match status" value="1"/>
</dbReference>
<evidence type="ECO:0000313" key="3">
    <source>
        <dbReference type="Proteomes" id="UP000371041"/>
    </source>
</evidence>
<dbReference type="SUPFAM" id="SSF51905">
    <property type="entry name" value="FAD/NAD(P)-binding domain"/>
    <property type="match status" value="2"/>
</dbReference>
<dbReference type="RefSeq" id="WP_154077703.1">
    <property type="nucleotide sequence ID" value="NZ_CP045929.1"/>
</dbReference>
<dbReference type="InterPro" id="IPR036188">
    <property type="entry name" value="FAD/NAD-bd_sf"/>
</dbReference>
<protein>
    <submittedName>
        <fullName evidence="2">SidA/IucD/PvdA family monooxygenase</fullName>
    </submittedName>
</protein>
<dbReference type="PRINTS" id="PR00469">
    <property type="entry name" value="PNDRDTASEII"/>
</dbReference>
<evidence type="ECO:0000313" key="2">
    <source>
        <dbReference type="EMBL" id="QGK71127.1"/>
    </source>
</evidence>
<keyword evidence="2" id="KW-0503">Monooxygenase</keyword>
<dbReference type="KEGG" id="sace:GIY23_17810"/>
<sequence>MVDALVVGGGQAGLAAAFELRRQGFRPTVLHAGAEPVGSWPHYYDSLRLFTPAWLNALPGLPFPGEPRRYPFRDEVVDYLRRYANGLECEIRTGAHVTSVSAADGGHLATTADGSQHWGKVLVAATGSFVRPHWPELPLDDYTGQVVHAADYRTPTPFAGQRVVVVGAGNSAAQIAVELAEYADVSLATRAPVRYLNTKPLRPDSWLWPVLGAASRVPLRSLSRGGTGTVPVLETGGYRAAIEERGRPDRRDMLWPDGQKQRVDAIILATGYRPALDYLSTSGVLDGNGRPRHRFGVATGCPGIGFVGLEYQRTVLSGSLGGVGRDARYVATKIA</sequence>
<gene>
    <name evidence="2" type="ORF">GIY23_17810</name>
</gene>
<dbReference type="PANTHER" id="PTHR43539">
    <property type="entry name" value="FLAVIN-BINDING MONOOXYGENASE-LIKE PROTEIN (AFU_ORTHOLOGUE AFUA_4G09220)"/>
    <property type="match status" value="1"/>
</dbReference>
<dbReference type="Proteomes" id="UP000371041">
    <property type="component" value="Chromosome"/>
</dbReference>
<keyword evidence="1" id="KW-0560">Oxidoreductase</keyword>
<dbReference type="GO" id="GO:0050660">
    <property type="term" value="F:flavin adenine dinucleotide binding"/>
    <property type="evidence" value="ECO:0007669"/>
    <property type="project" value="TreeGrafter"/>
</dbReference>
<accession>A0A5Q3QJX5</accession>
<dbReference type="PANTHER" id="PTHR43539:SF78">
    <property type="entry name" value="FLAVIN-CONTAINING MONOOXYGENASE"/>
    <property type="match status" value="1"/>
</dbReference>
<dbReference type="GO" id="GO:0004497">
    <property type="term" value="F:monooxygenase activity"/>
    <property type="evidence" value="ECO:0007669"/>
    <property type="project" value="UniProtKB-KW"/>
</dbReference>
<organism evidence="2 3">
    <name type="scientific">Allosaccharopolyspora coralli</name>
    <dbReference type="NCBI Taxonomy" id="2665642"/>
    <lineage>
        <taxon>Bacteria</taxon>
        <taxon>Bacillati</taxon>
        <taxon>Actinomycetota</taxon>
        <taxon>Actinomycetes</taxon>
        <taxon>Pseudonocardiales</taxon>
        <taxon>Pseudonocardiaceae</taxon>
        <taxon>Allosaccharopolyspora</taxon>
    </lineage>
</organism>
<evidence type="ECO:0000256" key="1">
    <source>
        <dbReference type="ARBA" id="ARBA00023002"/>
    </source>
</evidence>